<evidence type="ECO:0000313" key="2">
    <source>
        <dbReference type="EMBL" id="KEY72829.1"/>
    </source>
</evidence>
<evidence type="ECO:0008006" key="4">
    <source>
        <dbReference type="Google" id="ProtNLM"/>
    </source>
</evidence>
<dbReference type="EMBL" id="KL648012">
    <property type="protein sequence ID" value="KEY72829.1"/>
    <property type="molecule type" value="Genomic_DNA"/>
</dbReference>
<name>A0A084B5K0_STACB</name>
<proteinExistence type="predicted"/>
<dbReference type="OrthoDB" id="3759773at2759"/>
<evidence type="ECO:0000256" key="1">
    <source>
        <dbReference type="SAM" id="Coils"/>
    </source>
</evidence>
<dbReference type="Proteomes" id="UP000028045">
    <property type="component" value="Unassembled WGS sequence"/>
</dbReference>
<keyword evidence="3" id="KW-1185">Reference proteome</keyword>
<protein>
    <recommendedName>
        <fullName evidence="4">F-box domain-containing protein</fullName>
    </recommendedName>
</protein>
<dbReference type="AlphaFoldDB" id="A0A084B5K0"/>
<dbReference type="HOGENOM" id="CLU_022341_0_0_1"/>
<sequence>MDRLGSLGRPVIPQRLRQGHHPEELCASISGMDLQRGTAEELPQDTDDASEKLQEMMAKLQENAKDLGEKDQALKRRLQQFDNWSDGPLALDNEIIIHPAYSADSNTKPSLGNIYENLRVINKKLWDVQIAIYRLSYVDLQFLPRDKSNYKPHAGSAPTSSVYGQPFQQALDSIEGFDLSQDHVGWGVGHGFRDWYSACHSIGLLESRASIEDALRELNHIRVVMTAMQGNCRSMTALVSRPSLRSLGLLDLPDEILAPIFEFAAEPWNEEHHLSREIANCRLACRALCRLSSRFLLRSVAVDVRATSIARLQEISCHPVFSKGVRSVKVIINYYPREISVNLRTFAQYHYRQLEIATTTLGARLRRRPETIPDIQNAKTIINEANDIIHGWHRAAREDQAAPAAGKDLQHQVLIRRAFEDYQKLYRDSQDLRHIRNFFFAVANAMVAMPFARRLVLCDDINMGPRRLPSFHDCLDVSSRLYVAMLEPWSYSAGTHAGFAQKGCEIYFDLPVAIHHAGVTLEDLDVKLSSSAVFMPRQEVVKEIPAALAGLRRFSLDWKGHWYHGHWKTTALSELLKPILSTVHLEDLSVKFEASNSASRDASAITSDLVLREWPKLSRLSLMNVALSLSDLEACFTGSRNCLTHLTLNKVTLCEGHWEQALRVLRNESIRYVCVSYPSGADFDRFSTKEDVYYASFDKHLHHIDHMNGAEKYLRGFISRNPLERWDTQSADRGEVGSE</sequence>
<evidence type="ECO:0000313" key="3">
    <source>
        <dbReference type="Proteomes" id="UP000028045"/>
    </source>
</evidence>
<gene>
    <name evidence="2" type="ORF">S7711_04417</name>
</gene>
<organism evidence="2 3">
    <name type="scientific">Stachybotrys chartarum (strain CBS 109288 / IBT 7711)</name>
    <name type="common">Toxic black mold</name>
    <name type="synonym">Stilbospora chartarum</name>
    <dbReference type="NCBI Taxonomy" id="1280523"/>
    <lineage>
        <taxon>Eukaryota</taxon>
        <taxon>Fungi</taxon>
        <taxon>Dikarya</taxon>
        <taxon>Ascomycota</taxon>
        <taxon>Pezizomycotina</taxon>
        <taxon>Sordariomycetes</taxon>
        <taxon>Hypocreomycetidae</taxon>
        <taxon>Hypocreales</taxon>
        <taxon>Stachybotryaceae</taxon>
        <taxon>Stachybotrys</taxon>
    </lineage>
</organism>
<keyword evidence="1" id="KW-0175">Coiled coil</keyword>
<feature type="coiled-coil region" evidence="1">
    <location>
        <begin position="50"/>
        <end position="77"/>
    </location>
</feature>
<accession>A0A084B5K0</accession>
<reference evidence="2 3" key="1">
    <citation type="journal article" date="2014" name="BMC Genomics">
        <title>Comparative genome sequencing reveals chemotype-specific gene clusters in the toxigenic black mold Stachybotrys.</title>
        <authorList>
            <person name="Semeiks J."/>
            <person name="Borek D."/>
            <person name="Otwinowski Z."/>
            <person name="Grishin N.V."/>
        </authorList>
    </citation>
    <scope>NUCLEOTIDE SEQUENCE [LARGE SCALE GENOMIC DNA]</scope>
    <source>
        <strain evidence="3">CBS 109288 / IBT 7711</strain>
    </source>
</reference>